<dbReference type="AlphaFoldDB" id="A0A6A6J0Q6"/>
<dbReference type="SMART" id="SM00066">
    <property type="entry name" value="GAL4"/>
    <property type="match status" value="1"/>
</dbReference>
<dbReference type="PANTHER" id="PTHR47784:SF4">
    <property type="entry name" value="ZN(II)2CYS6 TRANSCRIPTION FACTOR (EUROFUNG)"/>
    <property type="match status" value="1"/>
</dbReference>
<dbReference type="CDD" id="cd00067">
    <property type="entry name" value="GAL4"/>
    <property type="match status" value="1"/>
</dbReference>
<evidence type="ECO:0000256" key="1">
    <source>
        <dbReference type="ARBA" id="ARBA00023242"/>
    </source>
</evidence>
<feature type="region of interest" description="Disordered" evidence="2">
    <location>
        <begin position="61"/>
        <end position="94"/>
    </location>
</feature>
<dbReference type="PANTHER" id="PTHR47784">
    <property type="entry name" value="STEROL UPTAKE CONTROL PROTEIN 2"/>
    <property type="match status" value="1"/>
</dbReference>
<dbReference type="GO" id="GO:0008270">
    <property type="term" value="F:zinc ion binding"/>
    <property type="evidence" value="ECO:0007669"/>
    <property type="project" value="InterPro"/>
</dbReference>
<dbReference type="Proteomes" id="UP000800094">
    <property type="component" value="Unassembled WGS sequence"/>
</dbReference>
<reference evidence="4" key="1">
    <citation type="journal article" date="2020" name="Stud. Mycol.">
        <title>101 Dothideomycetes genomes: a test case for predicting lifestyles and emergence of pathogens.</title>
        <authorList>
            <person name="Haridas S."/>
            <person name="Albert R."/>
            <person name="Binder M."/>
            <person name="Bloem J."/>
            <person name="Labutti K."/>
            <person name="Salamov A."/>
            <person name="Andreopoulos B."/>
            <person name="Baker S."/>
            <person name="Barry K."/>
            <person name="Bills G."/>
            <person name="Bluhm B."/>
            <person name="Cannon C."/>
            <person name="Castanera R."/>
            <person name="Culley D."/>
            <person name="Daum C."/>
            <person name="Ezra D."/>
            <person name="Gonzalez J."/>
            <person name="Henrissat B."/>
            <person name="Kuo A."/>
            <person name="Liang C."/>
            <person name="Lipzen A."/>
            <person name="Lutzoni F."/>
            <person name="Magnuson J."/>
            <person name="Mondo S."/>
            <person name="Nolan M."/>
            <person name="Ohm R."/>
            <person name="Pangilinan J."/>
            <person name="Park H.-J."/>
            <person name="Ramirez L."/>
            <person name="Alfaro M."/>
            <person name="Sun H."/>
            <person name="Tritt A."/>
            <person name="Yoshinaga Y."/>
            <person name="Zwiers L.-H."/>
            <person name="Turgeon B."/>
            <person name="Goodwin S."/>
            <person name="Spatafora J."/>
            <person name="Crous P."/>
            <person name="Grigoriev I."/>
        </authorList>
    </citation>
    <scope>NUCLEOTIDE SEQUENCE</scope>
    <source>
        <strain evidence="4">CBS 122368</strain>
    </source>
</reference>
<keyword evidence="1" id="KW-0539">Nucleus</keyword>
<gene>
    <name evidence="4" type="ORF">BU26DRAFT_536587</name>
</gene>
<protein>
    <recommendedName>
        <fullName evidence="3">Zn(2)-C6 fungal-type domain-containing protein</fullName>
    </recommendedName>
</protein>
<dbReference type="Pfam" id="PF00172">
    <property type="entry name" value="Zn_clus"/>
    <property type="match status" value="1"/>
</dbReference>
<name>A0A6A6J0Q6_9PLEO</name>
<evidence type="ECO:0000256" key="2">
    <source>
        <dbReference type="SAM" id="MobiDB-lite"/>
    </source>
</evidence>
<dbReference type="GeneID" id="54584688"/>
<dbReference type="InterPro" id="IPR036864">
    <property type="entry name" value="Zn2-C6_fun-type_DNA-bd_sf"/>
</dbReference>
<dbReference type="Gene3D" id="4.10.240.10">
    <property type="entry name" value="Zn(2)-C6 fungal-type DNA-binding domain"/>
    <property type="match status" value="1"/>
</dbReference>
<dbReference type="SUPFAM" id="SSF57701">
    <property type="entry name" value="Zn2/Cys6 DNA-binding domain"/>
    <property type="match status" value="1"/>
</dbReference>
<sequence>MLRRSHKKSRAGCLECKRRHVKCDEIRPVCRLCTMSGRECNYASHAGSENVSTLDTFPYEQSISPGDNHNQGNVSIHAASPYTDASPSNSALPELPNISDHQNVALHEAINLSHMELLIHLINDKEIFNLGLGDTHLSSISFGLKLSLEFPYLLHQSLAFSARRLAFLHPERAAFYLHEAVSLQTRAVSLFNAAFTEVNRSNCVAILLFSAVLGHHLLADTLAKRDLGELEAFMSYYMQCLEMHRGIYTIATTAWPLLMESELEPILSLSSNFHSRVPRGNDCQRIGELVDGADGLDEEGKEACRMAIQYLQVGFDAMFAQEEHGKRYNMIFSWALLVPPEFTRLLAARRPEALAVLGYYALLLHYGRNMWQVRDSGTYILGIVVDYLGPEWHHWLESPRERVAQDLE</sequence>
<evidence type="ECO:0000259" key="3">
    <source>
        <dbReference type="PROSITE" id="PS50048"/>
    </source>
</evidence>
<accession>A0A6A6J0Q6</accession>
<dbReference type="GO" id="GO:0001228">
    <property type="term" value="F:DNA-binding transcription activator activity, RNA polymerase II-specific"/>
    <property type="evidence" value="ECO:0007669"/>
    <property type="project" value="TreeGrafter"/>
</dbReference>
<evidence type="ECO:0000313" key="5">
    <source>
        <dbReference type="Proteomes" id="UP000800094"/>
    </source>
</evidence>
<keyword evidence="5" id="KW-1185">Reference proteome</keyword>
<organism evidence="4 5">
    <name type="scientific">Trematosphaeria pertusa</name>
    <dbReference type="NCBI Taxonomy" id="390896"/>
    <lineage>
        <taxon>Eukaryota</taxon>
        <taxon>Fungi</taxon>
        <taxon>Dikarya</taxon>
        <taxon>Ascomycota</taxon>
        <taxon>Pezizomycotina</taxon>
        <taxon>Dothideomycetes</taxon>
        <taxon>Pleosporomycetidae</taxon>
        <taxon>Pleosporales</taxon>
        <taxon>Massarineae</taxon>
        <taxon>Trematosphaeriaceae</taxon>
        <taxon>Trematosphaeria</taxon>
    </lineage>
</organism>
<evidence type="ECO:0000313" key="4">
    <source>
        <dbReference type="EMBL" id="KAF2256425.1"/>
    </source>
</evidence>
<feature type="domain" description="Zn(2)-C6 fungal-type" evidence="3">
    <location>
        <begin position="12"/>
        <end position="42"/>
    </location>
</feature>
<feature type="compositionally biased region" description="Polar residues" evidence="2">
    <location>
        <begin position="61"/>
        <end position="74"/>
    </location>
</feature>
<dbReference type="RefSeq" id="XP_033691429.1">
    <property type="nucleotide sequence ID" value="XM_033831358.1"/>
</dbReference>
<proteinExistence type="predicted"/>
<dbReference type="InterPro" id="IPR001138">
    <property type="entry name" value="Zn2Cys6_DnaBD"/>
</dbReference>
<dbReference type="EMBL" id="ML987189">
    <property type="protein sequence ID" value="KAF2256425.1"/>
    <property type="molecule type" value="Genomic_DNA"/>
</dbReference>
<dbReference type="PROSITE" id="PS00463">
    <property type="entry name" value="ZN2_CY6_FUNGAL_1"/>
    <property type="match status" value="1"/>
</dbReference>
<dbReference type="OrthoDB" id="4937900at2759"/>
<dbReference type="PROSITE" id="PS50048">
    <property type="entry name" value="ZN2_CY6_FUNGAL_2"/>
    <property type="match status" value="1"/>
</dbReference>
<dbReference type="InterPro" id="IPR053157">
    <property type="entry name" value="Sterol_Uptake_Regulator"/>
</dbReference>